<dbReference type="Pfam" id="PF03401">
    <property type="entry name" value="TctC"/>
    <property type="match status" value="1"/>
</dbReference>
<accession>A0ABU2DM81</accession>
<comment type="caution">
    <text evidence="3">The sequence shown here is derived from an EMBL/GenBank/DDBJ whole genome shotgun (WGS) entry which is preliminary data.</text>
</comment>
<dbReference type="InterPro" id="IPR042100">
    <property type="entry name" value="Bug_dom1"/>
</dbReference>
<evidence type="ECO:0000256" key="1">
    <source>
        <dbReference type="ARBA" id="ARBA00006987"/>
    </source>
</evidence>
<feature type="chain" id="PRO_5045175021" evidence="2">
    <location>
        <begin position="30"/>
        <end position="328"/>
    </location>
</feature>
<dbReference type="PANTHER" id="PTHR42928">
    <property type="entry name" value="TRICARBOXYLATE-BINDING PROTEIN"/>
    <property type="match status" value="1"/>
</dbReference>
<dbReference type="PANTHER" id="PTHR42928:SF5">
    <property type="entry name" value="BLR1237 PROTEIN"/>
    <property type="match status" value="1"/>
</dbReference>
<keyword evidence="2" id="KW-0732">Signal</keyword>
<protein>
    <submittedName>
        <fullName evidence="3">Tripartite tricarboxylate transporter substrate binding protein</fullName>
    </submittedName>
</protein>
<comment type="similarity">
    <text evidence="1">Belongs to the UPF0065 (bug) family.</text>
</comment>
<keyword evidence="4" id="KW-1185">Reference proteome</keyword>
<dbReference type="InterPro" id="IPR005064">
    <property type="entry name" value="BUG"/>
</dbReference>
<evidence type="ECO:0000313" key="4">
    <source>
        <dbReference type="Proteomes" id="UP001264156"/>
    </source>
</evidence>
<sequence>MTQIRVSQRAAAAAALLLASGFGTTTATAETPYPSRPVTIIVPFAAGGSTDVQARLVAKSLQAVMGQPFVVENKAGASGSIGARAAAASKPDGYTLLFGTTSTASETVLNKEAGFDIRTDFTPISMITNVPFMMAVSCGSGIKTPADLVKRAKENPGKLNYASWGYGSTGNIIGEMLKLATKTDLTHVPYKGESPAAMSVISGETDLAFLSPVQLPQVKAGKLCAIAITGGKRMSALPDVPTIEEAGVEGVHMPMWSGLMVPAKASNDVVATLSHALDKALKSDDLVKAANSMSLEIIGSSPEVFKDQINGDIKTVTDLSQKTKLRQE</sequence>
<reference evidence="4" key="1">
    <citation type="submission" date="2023-07" db="EMBL/GenBank/DDBJ databases">
        <title>Glyphosate-induced phosphonatase operons in soil bacteria of genus Achromobacter.</title>
        <authorList>
            <person name="Epiktetov D.O."/>
            <person name="Sviridov A.V."/>
            <person name="Tarlachkov S.V."/>
            <person name="Shushkova T.V."/>
            <person name="Toropygin I.Y."/>
            <person name="Leontievsky A."/>
        </authorList>
    </citation>
    <scope>NUCLEOTIDE SEQUENCE [LARGE SCALE GENOMIC DNA]</scope>
    <source>
        <strain evidence="4">Kg 16</strain>
    </source>
</reference>
<proteinExistence type="inferred from homology"/>
<evidence type="ECO:0000313" key="3">
    <source>
        <dbReference type="EMBL" id="MDR7949067.1"/>
    </source>
</evidence>
<evidence type="ECO:0000256" key="2">
    <source>
        <dbReference type="SAM" id="SignalP"/>
    </source>
</evidence>
<dbReference type="Gene3D" id="3.40.190.10">
    <property type="entry name" value="Periplasmic binding protein-like II"/>
    <property type="match status" value="1"/>
</dbReference>
<name>A0ABU2DM81_ACHAE</name>
<dbReference type="SUPFAM" id="SSF53850">
    <property type="entry name" value="Periplasmic binding protein-like II"/>
    <property type="match status" value="1"/>
</dbReference>
<dbReference type="RefSeq" id="WP_310535777.1">
    <property type="nucleotide sequence ID" value="NZ_JAVKVN010000015.1"/>
</dbReference>
<dbReference type="CDD" id="cd13578">
    <property type="entry name" value="PBP2_Bug27"/>
    <property type="match status" value="1"/>
</dbReference>
<feature type="signal peptide" evidence="2">
    <location>
        <begin position="1"/>
        <end position="29"/>
    </location>
</feature>
<dbReference type="PIRSF" id="PIRSF017082">
    <property type="entry name" value="YflP"/>
    <property type="match status" value="1"/>
</dbReference>
<organism evidence="3 4">
    <name type="scientific">Achromobacter aegrifaciens</name>
    <dbReference type="NCBI Taxonomy" id="1287736"/>
    <lineage>
        <taxon>Bacteria</taxon>
        <taxon>Pseudomonadati</taxon>
        <taxon>Pseudomonadota</taxon>
        <taxon>Betaproteobacteria</taxon>
        <taxon>Burkholderiales</taxon>
        <taxon>Alcaligenaceae</taxon>
        <taxon>Achromobacter</taxon>
    </lineage>
</organism>
<dbReference type="Proteomes" id="UP001264156">
    <property type="component" value="Unassembled WGS sequence"/>
</dbReference>
<gene>
    <name evidence="3" type="ORF">RIU57_28365</name>
</gene>
<dbReference type="EMBL" id="JAVKVN010000015">
    <property type="protein sequence ID" value="MDR7949067.1"/>
    <property type="molecule type" value="Genomic_DNA"/>
</dbReference>
<dbReference type="Gene3D" id="3.40.190.150">
    <property type="entry name" value="Bordetella uptake gene, domain 1"/>
    <property type="match status" value="1"/>
</dbReference>